<evidence type="ECO:0000313" key="1">
    <source>
        <dbReference type="EMBL" id="OSJ26971.1"/>
    </source>
</evidence>
<reference evidence="1 2" key="1">
    <citation type="submission" date="2017-03" db="EMBL/GenBank/DDBJ databases">
        <title>Whole genome sequences of fourteen strains of Bradyrhizobium canariense and one strain of Bradyrhizobium japonicum isolated from Lupinus (Papilionoideae: Genisteae) species in Algeria.</title>
        <authorList>
            <person name="Crovadore J."/>
            <person name="Chekireb D."/>
            <person name="Brachmann A."/>
            <person name="Chablais R."/>
            <person name="Cochard B."/>
            <person name="Lefort F."/>
        </authorList>
    </citation>
    <scope>NUCLEOTIDE SEQUENCE [LARGE SCALE GENOMIC DNA]</scope>
    <source>
        <strain evidence="1 2">UBMA197</strain>
    </source>
</reference>
<name>A0A1Y2JF15_BRAJP</name>
<organism evidence="1 2">
    <name type="scientific">Bradyrhizobium japonicum</name>
    <dbReference type="NCBI Taxonomy" id="375"/>
    <lineage>
        <taxon>Bacteria</taxon>
        <taxon>Pseudomonadati</taxon>
        <taxon>Pseudomonadota</taxon>
        <taxon>Alphaproteobacteria</taxon>
        <taxon>Hyphomicrobiales</taxon>
        <taxon>Nitrobacteraceae</taxon>
        <taxon>Bradyrhizobium</taxon>
    </lineage>
</organism>
<sequence>MQHSRRRLSIKSATVAGIAASALLGLAGLTLNPSPANAVVYCQYTAYPAGCVARAGVVLSPRPVARAAVRHNAGGNANGGVNRVGVRR</sequence>
<dbReference type="AlphaFoldDB" id="A0A1Y2JF15"/>
<dbReference type="RefSeq" id="WP_085403674.1">
    <property type="nucleotide sequence ID" value="NZ_NAFL01000275.1"/>
</dbReference>
<gene>
    <name evidence="1" type="ORF">BSZ19_35020</name>
</gene>
<accession>A0A1Y2JF15</accession>
<evidence type="ECO:0000313" key="2">
    <source>
        <dbReference type="Proteomes" id="UP000193335"/>
    </source>
</evidence>
<dbReference type="Proteomes" id="UP000193335">
    <property type="component" value="Unassembled WGS sequence"/>
</dbReference>
<dbReference type="EMBL" id="NAFL01000275">
    <property type="protein sequence ID" value="OSJ26971.1"/>
    <property type="molecule type" value="Genomic_DNA"/>
</dbReference>
<comment type="caution">
    <text evidence="1">The sequence shown here is derived from an EMBL/GenBank/DDBJ whole genome shotgun (WGS) entry which is preliminary data.</text>
</comment>
<protein>
    <submittedName>
        <fullName evidence="1">Uncharacterized protein</fullName>
    </submittedName>
</protein>
<proteinExistence type="predicted"/>